<dbReference type="GO" id="GO:0016579">
    <property type="term" value="P:protein deubiquitination"/>
    <property type="evidence" value="ECO:0007669"/>
    <property type="project" value="TreeGrafter"/>
</dbReference>
<dbReference type="PANTHER" id="PTHR12419:SF11">
    <property type="entry name" value="OTU DOMAIN-CONTAINING PROTEIN DDB_G0284757"/>
    <property type="match status" value="1"/>
</dbReference>
<dbReference type="Gene3D" id="3.90.70.80">
    <property type="match status" value="1"/>
</dbReference>
<dbReference type="CDD" id="cd22758">
    <property type="entry name" value="OTU_232R-like"/>
    <property type="match status" value="1"/>
</dbReference>
<dbReference type="Proteomes" id="UP001159428">
    <property type="component" value="Unassembled WGS sequence"/>
</dbReference>
<dbReference type="AlphaFoldDB" id="A0AAU9X234"/>
<keyword evidence="3" id="KW-1185">Reference proteome</keyword>
<proteinExistence type="predicted"/>
<protein>
    <recommendedName>
        <fullName evidence="1">OTU domain-containing protein</fullName>
    </recommendedName>
</protein>
<dbReference type="InterPro" id="IPR038765">
    <property type="entry name" value="Papain-like_cys_pep_sf"/>
</dbReference>
<dbReference type="SUPFAM" id="SSF54001">
    <property type="entry name" value="Cysteine proteinases"/>
    <property type="match status" value="1"/>
</dbReference>
<dbReference type="InterPro" id="IPR046700">
    <property type="entry name" value="DUF6570"/>
</dbReference>
<accession>A0AAU9X234</accession>
<dbReference type="Pfam" id="PF02338">
    <property type="entry name" value="OTU"/>
    <property type="match status" value="1"/>
</dbReference>
<dbReference type="EMBL" id="CALNXJ010000027">
    <property type="protein sequence ID" value="CAH3132846.1"/>
    <property type="molecule type" value="Genomic_DNA"/>
</dbReference>
<reference evidence="2 3" key="1">
    <citation type="submission" date="2022-05" db="EMBL/GenBank/DDBJ databases">
        <authorList>
            <consortium name="Genoscope - CEA"/>
            <person name="William W."/>
        </authorList>
    </citation>
    <scope>NUCLEOTIDE SEQUENCE [LARGE SCALE GENOMIC DNA]</scope>
</reference>
<dbReference type="PROSITE" id="PS50802">
    <property type="entry name" value="OTU"/>
    <property type="match status" value="1"/>
</dbReference>
<dbReference type="GO" id="GO:0004843">
    <property type="term" value="F:cysteine-type deubiquitinase activity"/>
    <property type="evidence" value="ECO:0007669"/>
    <property type="project" value="TreeGrafter"/>
</dbReference>
<gene>
    <name evidence="2" type="ORF">PMEA_00015241</name>
</gene>
<dbReference type="InterPro" id="IPR003323">
    <property type="entry name" value="OTU_dom"/>
</dbReference>
<comment type="caution">
    <text evidence="2">The sequence shown here is derived from an EMBL/GenBank/DDBJ whole genome shotgun (WGS) entry which is preliminary data.</text>
</comment>
<sequence length="381" mass="43456">MFGNTFETISFTDQNFVLQYRKLRHGLEPLDVGGEGDCSFKLISHQLYGDSNHHAEIRATAVRFLSDNPDRFIESVVGTSWNQYLCNMSHQGTWADNIVIQAISDSIQLKINMVESSQTFRETTIIEPTLCNDAENIKSVYIGHIGEMHYVSTFPVSPLENSTDIEHEKSGKHIHLSPKSKRQNRAAYMKEYRKATDSSEKRAKLNENKRKHRAALNTPEKKAKHNADVRSHRAILISPERKAKCNAYDRHREQISVDDKEWICRTCNNHLMKNKFPPCAIANGMGFPMKPEFFDLNELECRLLAPRIAFQKLMQAPQGRQLKIHGNIVNVPADVAHTVTMLPRLHSQTATIKVNLKRKLQYKSSALSLNVRPDKVVQAAK</sequence>
<evidence type="ECO:0000313" key="2">
    <source>
        <dbReference type="EMBL" id="CAH3132846.1"/>
    </source>
</evidence>
<evidence type="ECO:0000259" key="1">
    <source>
        <dbReference type="PROSITE" id="PS50802"/>
    </source>
</evidence>
<dbReference type="InterPro" id="IPR050704">
    <property type="entry name" value="Peptidase_C85-like"/>
</dbReference>
<evidence type="ECO:0000313" key="3">
    <source>
        <dbReference type="Proteomes" id="UP001159428"/>
    </source>
</evidence>
<dbReference type="PANTHER" id="PTHR12419">
    <property type="entry name" value="OTU DOMAIN CONTAINING PROTEIN"/>
    <property type="match status" value="1"/>
</dbReference>
<feature type="domain" description="OTU" evidence="1">
    <location>
        <begin position="27"/>
        <end position="156"/>
    </location>
</feature>
<dbReference type="Pfam" id="PF20209">
    <property type="entry name" value="DUF6570"/>
    <property type="match status" value="1"/>
</dbReference>
<name>A0AAU9X234_9CNID</name>
<organism evidence="2 3">
    <name type="scientific">Pocillopora meandrina</name>
    <dbReference type="NCBI Taxonomy" id="46732"/>
    <lineage>
        <taxon>Eukaryota</taxon>
        <taxon>Metazoa</taxon>
        <taxon>Cnidaria</taxon>
        <taxon>Anthozoa</taxon>
        <taxon>Hexacorallia</taxon>
        <taxon>Scleractinia</taxon>
        <taxon>Astrocoeniina</taxon>
        <taxon>Pocilloporidae</taxon>
        <taxon>Pocillopora</taxon>
    </lineage>
</organism>